<sequence length="168" mass="18628">MSKVAKIASEAVKNRTQTPFGSWVRDKLLAVNRQKITAPPGLAKEGGECGFDYPHRFPNTQATRSPQDPKLPDGVYHKIHDNYYLGHDARRSVAPPQQLYKVTSQGQVIGTDLTPVSKGPNVNFGLPTPTPGNGVEWKRSILNEEISQQEDKVLGTLEKYDKYLAEAK</sequence>
<evidence type="ECO:0000313" key="1">
    <source>
        <dbReference type="Proteomes" id="UP000095286"/>
    </source>
</evidence>
<dbReference type="Proteomes" id="UP000095286">
    <property type="component" value="Unplaced"/>
</dbReference>
<protein>
    <submittedName>
        <fullName evidence="2">NADH dehydrogenase [ubiquinone] 1 alpha subcomplex subunit 7</fullName>
    </submittedName>
</protein>
<dbReference type="WBParaSite" id="RSKR_0000499000.1">
    <property type="protein sequence ID" value="RSKR_0000499000.1"/>
    <property type="gene ID" value="RSKR_0000499000"/>
</dbReference>
<accession>A0AC35TWX1</accession>
<organism evidence="1 2">
    <name type="scientific">Rhabditophanes sp. KR3021</name>
    <dbReference type="NCBI Taxonomy" id="114890"/>
    <lineage>
        <taxon>Eukaryota</taxon>
        <taxon>Metazoa</taxon>
        <taxon>Ecdysozoa</taxon>
        <taxon>Nematoda</taxon>
        <taxon>Chromadorea</taxon>
        <taxon>Rhabditida</taxon>
        <taxon>Tylenchina</taxon>
        <taxon>Panagrolaimomorpha</taxon>
        <taxon>Strongyloidoidea</taxon>
        <taxon>Alloionematidae</taxon>
        <taxon>Rhabditophanes</taxon>
    </lineage>
</organism>
<evidence type="ECO:0000313" key="2">
    <source>
        <dbReference type="WBParaSite" id="RSKR_0000499000.1"/>
    </source>
</evidence>
<proteinExistence type="predicted"/>
<name>A0AC35TWX1_9BILA</name>
<reference evidence="2" key="1">
    <citation type="submission" date="2016-11" db="UniProtKB">
        <authorList>
            <consortium name="WormBaseParasite"/>
        </authorList>
    </citation>
    <scope>IDENTIFICATION</scope>
    <source>
        <strain evidence="2">KR3021</strain>
    </source>
</reference>